<proteinExistence type="predicted"/>
<accession>A0A0H2R9L9</accession>
<keyword evidence="3" id="KW-1185">Reference proteome</keyword>
<reference evidence="2 3" key="1">
    <citation type="submission" date="2015-04" db="EMBL/GenBank/DDBJ databases">
        <title>Complete genome sequence of Schizopora paradoxa KUC8140, a cosmopolitan wood degrader in East Asia.</title>
        <authorList>
            <consortium name="DOE Joint Genome Institute"/>
            <person name="Min B."/>
            <person name="Park H."/>
            <person name="Jang Y."/>
            <person name="Kim J.-J."/>
            <person name="Kim K.H."/>
            <person name="Pangilinan J."/>
            <person name="Lipzen A."/>
            <person name="Riley R."/>
            <person name="Grigoriev I.V."/>
            <person name="Spatafora J.W."/>
            <person name="Choi I.-G."/>
        </authorList>
    </citation>
    <scope>NUCLEOTIDE SEQUENCE [LARGE SCALE GENOMIC DNA]</scope>
    <source>
        <strain evidence="2 3">KUC8140</strain>
    </source>
</reference>
<feature type="compositionally biased region" description="Acidic residues" evidence="1">
    <location>
        <begin position="170"/>
        <end position="179"/>
    </location>
</feature>
<feature type="compositionally biased region" description="Pro residues" evidence="1">
    <location>
        <begin position="1"/>
        <end position="10"/>
    </location>
</feature>
<sequence length="231" mass="24043">MSGDSPPPKPKVGSLRDRIAAFESKPQAAPAPVPRPKPGGHVQWKPKPPSSPPASSGTDAKADEGSSSSDKKPVKSGMSAQDAKESIGMGGSLKERMAALQSKNTFGAPAPAPPPKPASDKPKWKPPPPPVSPPAGEEDGPQIGGTDHEVKGPPTDVVEGQEEASQAPEENAEPDEEEEERQRRAAIAARLARLGGTRVGMGPPVFGMKPPVKKPEKKESVEEVISGHEVV</sequence>
<evidence type="ECO:0000256" key="1">
    <source>
        <dbReference type="SAM" id="MobiDB-lite"/>
    </source>
</evidence>
<name>A0A0H2R9L9_9AGAM</name>
<feature type="region of interest" description="Disordered" evidence="1">
    <location>
        <begin position="1"/>
        <end position="231"/>
    </location>
</feature>
<organism evidence="2 3">
    <name type="scientific">Schizopora paradoxa</name>
    <dbReference type="NCBI Taxonomy" id="27342"/>
    <lineage>
        <taxon>Eukaryota</taxon>
        <taxon>Fungi</taxon>
        <taxon>Dikarya</taxon>
        <taxon>Basidiomycota</taxon>
        <taxon>Agaricomycotina</taxon>
        <taxon>Agaricomycetes</taxon>
        <taxon>Hymenochaetales</taxon>
        <taxon>Schizoporaceae</taxon>
        <taxon>Schizopora</taxon>
    </lineage>
</organism>
<protein>
    <submittedName>
        <fullName evidence="2">Uncharacterized protein</fullName>
    </submittedName>
</protein>
<evidence type="ECO:0000313" key="3">
    <source>
        <dbReference type="Proteomes" id="UP000053477"/>
    </source>
</evidence>
<dbReference type="OrthoDB" id="2804637at2759"/>
<dbReference type="AlphaFoldDB" id="A0A0H2R9L9"/>
<evidence type="ECO:0000313" key="2">
    <source>
        <dbReference type="EMBL" id="KLO08540.1"/>
    </source>
</evidence>
<dbReference type="EMBL" id="KQ086087">
    <property type="protein sequence ID" value="KLO08540.1"/>
    <property type="molecule type" value="Genomic_DNA"/>
</dbReference>
<dbReference type="Proteomes" id="UP000053477">
    <property type="component" value="Unassembled WGS sequence"/>
</dbReference>
<feature type="compositionally biased region" description="Basic and acidic residues" evidence="1">
    <location>
        <begin position="60"/>
        <end position="73"/>
    </location>
</feature>
<gene>
    <name evidence="2" type="ORF">SCHPADRAFT_603771</name>
</gene>
<dbReference type="STRING" id="27342.A0A0H2R9L9"/>
<dbReference type="InParanoid" id="A0A0H2R9L9"/>